<reference evidence="1 2" key="1">
    <citation type="journal article" date="2021" name="BMC Genomics">
        <title>Datura genome reveals duplications of psychoactive alkaloid biosynthetic genes and high mutation rate following tissue culture.</title>
        <authorList>
            <person name="Rajewski A."/>
            <person name="Carter-House D."/>
            <person name="Stajich J."/>
            <person name="Litt A."/>
        </authorList>
    </citation>
    <scope>NUCLEOTIDE SEQUENCE [LARGE SCALE GENOMIC DNA]</scope>
    <source>
        <strain evidence="1">AR-01</strain>
    </source>
</reference>
<accession>A0ABS8SH14</accession>
<gene>
    <name evidence="1" type="ORF">HAX54_037545</name>
</gene>
<evidence type="ECO:0000313" key="1">
    <source>
        <dbReference type="EMBL" id="MCD7458202.1"/>
    </source>
</evidence>
<name>A0ABS8SH14_DATST</name>
<keyword evidence="2" id="KW-1185">Reference proteome</keyword>
<proteinExistence type="predicted"/>
<evidence type="ECO:0000313" key="2">
    <source>
        <dbReference type="Proteomes" id="UP000823775"/>
    </source>
</evidence>
<protein>
    <submittedName>
        <fullName evidence="1">Uncharacterized protein</fullName>
    </submittedName>
</protein>
<dbReference type="Proteomes" id="UP000823775">
    <property type="component" value="Unassembled WGS sequence"/>
</dbReference>
<dbReference type="EMBL" id="JACEIK010000504">
    <property type="protein sequence ID" value="MCD7458202.1"/>
    <property type="molecule type" value="Genomic_DNA"/>
</dbReference>
<organism evidence="1 2">
    <name type="scientific">Datura stramonium</name>
    <name type="common">Jimsonweed</name>
    <name type="synonym">Common thornapple</name>
    <dbReference type="NCBI Taxonomy" id="4076"/>
    <lineage>
        <taxon>Eukaryota</taxon>
        <taxon>Viridiplantae</taxon>
        <taxon>Streptophyta</taxon>
        <taxon>Embryophyta</taxon>
        <taxon>Tracheophyta</taxon>
        <taxon>Spermatophyta</taxon>
        <taxon>Magnoliopsida</taxon>
        <taxon>eudicotyledons</taxon>
        <taxon>Gunneridae</taxon>
        <taxon>Pentapetalae</taxon>
        <taxon>asterids</taxon>
        <taxon>lamiids</taxon>
        <taxon>Solanales</taxon>
        <taxon>Solanaceae</taxon>
        <taxon>Solanoideae</taxon>
        <taxon>Datureae</taxon>
        <taxon>Datura</taxon>
    </lineage>
</organism>
<sequence length="126" mass="14467">MNLFLSSNQIIHLKKGHIIPLSHLELRSMIILKFRHEVYPKPKATMGVGQVNLTTPIFYASRNITGAPKEIRDKRLFLNCTKPFSISSKALLSLSSYGPVEHYFFERACYEHPYTTNPLIMQQSTN</sequence>
<comment type="caution">
    <text evidence="1">The sequence shown here is derived from an EMBL/GenBank/DDBJ whole genome shotgun (WGS) entry which is preliminary data.</text>
</comment>